<dbReference type="Pfam" id="PF07679">
    <property type="entry name" value="I-set"/>
    <property type="match status" value="1"/>
</dbReference>
<dbReference type="InterPro" id="IPR050958">
    <property type="entry name" value="Cell_Adh-Cytoskel_Orgn"/>
</dbReference>
<feature type="domain" description="Ig-like" evidence="4">
    <location>
        <begin position="131"/>
        <end position="192"/>
    </location>
</feature>
<feature type="domain" description="Ig-like" evidence="4">
    <location>
        <begin position="1"/>
        <end position="122"/>
    </location>
</feature>
<keyword evidence="2" id="KW-1015">Disulfide bond</keyword>
<dbReference type="SMART" id="SM00408">
    <property type="entry name" value="IGc2"/>
    <property type="match status" value="2"/>
</dbReference>
<evidence type="ECO:0000256" key="3">
    <source>
        <dbReference type="ARBA" id="ARBA00023319"/>
    </source>
</evidence>
<dbReference type="GO" id="GO:0007156">
    <property type="term" value="P:homophilic cell adhesion via plasma membrane adhesion molecules"/>
    <property type="evidence" value="ECO:0007669"/>
    <property type="project" value="TreeGrafter"/>
</dbReference>
<evidence type="ECO:0000313" key="6">
    <source>
        <dbReference type="Proteomes" id="UP001054945"/>
    </source>
</evidence>
<dbReference type="Gene3D" id="2.60.40.10">
    <property type="entry name" value="Immunoglobulins"/>
    <property type="match status" value="2"/>
</dbReference>
<dbReference type="PANTHER" id="PTHR45080">
    <property type="entry name" value="CONTACTIN 5"/>
    <property type="match status" value="1"/>
</dbReference>
<dbReference type="SMART" id="SM00409">
    <property type="entry name" value="IG"/>
    <property type="match status" value="2"/>
</dbReference>
<protein>
    <submittedName>
        <fullName evidence="5">Hemicentin-1</fullName>
    </submittedName>
</protein>
<dbReference type="CDD" id="cd00096">
    <property type="entry name" value="Ig"/>
    <property type="match status" value="1"/>
</dbReference>
<evidence type="ECO:0000259" key="4">
    <source>
        <dbReference type="PROSITE" id="PS50835"/>
    </source>
</evidence>
<dbReference type="InterPro" id="IPR003598">
    <property type="entry name" value="Ig_sub2"/>
</dbReference>
<dbReference type="InterPro" id="IPR036179">
    <property type="entry name" value="Ig-like_dom_sf"/>
</dbReference>
<keyword evidence="6" id="KW-1185">Reference proteome</keyword>
<dbReference type="GO" id="GO:0005886">
    <property type="term" value="C:plasma membrane"/>
    <property type="evidence" value="ECO:0007669"/>
    <property type="project" value="TreeGrafter"/>
</dbReference>
<dbReference type="EMBL" id="BPLR01005700">
    <property type="protein sequence ID" value="GIY04341.1"/>
    <property type="molecule type" value="Genomic_DNA"/>
</dbReference>
<proteinExistence type="predicted"/>
<dbReference type="Proteomes" id="UP001054945">
    <property type="component" value="Unassembled WGS sequence"/>
</dbReference>
<reference evidence="5 6" key="1">
    <citation type="submission" date="2021-06" db="EMBL/GenBank/DDBJ databases">
        <title>Caerostris extrusa draft genome.</title>
        <authorList>
            <person name="Kono N."/>
            <person name="Arakawa K."/>
        </authorList>
    </citation>
    <scope>NUCLEOTIDE SEQUENCE [LARGE SCALE GENOMIC DNA]</scope>
</reference>
<dbReference type="InterPro" id="IPR013098">
    <property type="entry name" value="Ig_I-set"/>
</dbReference>
<dbReference type="PANTHER" id="PTHR45080:SF8">
    <property type="entry name" value="IG-LIKE DOMAIN-CONTAINING PROTEIN"/>
    <property type="match status" value="1"/>
</dbReference>
<dbReference type="SUPFAM" id="SSF48726">
    <property type="entry name" value="Immunoglobulin"/>
    <property type="match status" value="2"/>
</dbReference>
<gene>
    <name evidence="5" type="primary">Hmcn1_3</name>
    <name evidence="5" type="ORF">CEXT_365661</name>
</gene>
<evidence type="ECO:0000313" key="5">
    <source>
        <dbReference type="EMBL" id="GIY04341.1"/>
    </source>
</evidence>
<evidence type="ECO:0000256" key="2">
    <source>
        <dbReference type="ARBA" id="ARBA00023157"/>
    </source>
</evidence>
<comment type="caution">
    <text evidence="5">The sequence shown here is derived from an EMBL/GenBank/DDBJ whole genome shotgun (WGS) entry which is preliminary data.</text>
</comment>
<name>A0AAV4Q7H4_CAEEX</name>
<sequence>MPSDMDALNGDPVSLNCKGFGTPKPTVIWSRTQGYSTLQIQPFSSHLNPLLENEPVSPVRQQLAKNDFFKWFKNGKELTKGMNTDIRSFSDLSTLVIDPLSEDDSGNYTCMANVRGLSASYTTVLEVLIPPSWSHTPNDIDALSGEAVTLNCFGSGTPKPSITWSRMQATIDKDDEGMYQCNVSNGIGSSLTKIIVVRVIEKEILIKINPFHFHLILRLVKGLVLCTPLTGEENGV</sequence>
<accession>A0AAV4Q7H4</accession>
<dbReference type="InterPro" id="IPR007110">
    <property type="entry name" value="Ig-like_dom"/>
</dbReference>
<keyword evidence="1" id="KW-0732">Signal</keyword>
<organism evidence="5 6">
    <name type="scientific">Caerostris extrusa</name>
    <name type="common">Bark spider</name>
    <name type="synonym">Caerostris bankana</name>
    <dbReference type="NCBI Taxonomy" id="172846"/>
    <lineage>
        <taxon>Eukaryota</taxon>
        <taxon>Metazoa</taxon>
        <taxon>Ecdysozoa</taxon>
        <taxon>Arthropoda</taxon>
        <taxon>Chelicerata</taxon>
        <taxon>Arachnida</taxon>
        <taxon>Araneae</taxon>
        <taxon>Araneomorphae</taxon>
        <taxon>Entelegynae</taxon>
        <taxon>Araneoidea</taxon>
        <taxon>Araneidae</taxon>
        <taxon>Caerostris</taxon>
    </lineage>
</organism>
<dbReference type="InterPro" id="IPR013783">
    <property type="entry name" value="Ig-like_fold"/>
</dbReference>
<keyword evidence="3" id="KW-0393">Immunoglobulin domain</keyword>
<dbReference type="PROSITE" id="PS50835">
    <property type="entry name" value="IG_LIKE"/>
    <property type="match status" value="2"/>
</dbReference>
<evidence type="ECO:0000256" key="1">
    <source>
        <dbReference type="ARBA" id="ARBA00022729"/>
    </source>
</evidence>
<dbReference type="AlphaFoldDB" id="A0AAV4Q7H4"/>
<dbReference type="InterPro" id="IPR003599">
    <property type="entry name" value="Ig_sub"/>
</dbReference>